<accession>A7RIS3</accession>
<dbReference type="GO" id="GO:0009897">
    <property type="term" value="C:external side of plasma membrane"/>
    <property type="evidence" value="ECO:0000318"/>
    <property type="project" value="GO_Central"/>
</dbReference>
<name>A7RIS3_NEMVE</name>
<keyword evidence="4" id="KW-1185">Reference proteome</keyword>
<dbReference type="InParanoid" id="A7RIS3"/>
<dbReference type="OMA" id="HTEREME"/>
<dbReference type="SUPFAM" id="SSF56436">
    <property type="entry name" value="C-type lectin-like"/>
    <property type="match status" value="1"/>
</dbReference>
<dbReference type="AlphaFoldDB" id="A7RIS3"/>
<sequence>MQLINILAPLIGFFLSDVNHFNGSCFAISADKATWENAKMTCESHMMQLASIHSLNENRLISNMMENENSTAWIGLRNYTGAKGLAWIDGTPVDFLNWASSEPNWNGNCVRVRARDDDWLDRQCSSTYNFVCKRPCNSMNSTAEC</sequence>
<dbReference type="PhylomeDB" id="A7RIS3"/>
<dbReference type="InterPro" id="IPR016186">
    <property type="entry name" value="C-type_lectin-like/link_sf"/>
</dbReference>
<dbReference type="PROSITE" id="PS00615">
    <property type="entry name" value="C_TYPE_LECTIN_1"/>
    <property type="match status" value="1"/>
</dbReference>
<dbReference type="GO" id="GO:0030246">
    <property type="term" value="F:carbohydrate binding"/>
    <property type="evidence" value="ECO:0000318"/>
    <property type="project" value="GO_Central"/>
</dbReference>
<feature type="domain" description="C-type lectin" evidence="2">
    <location>
        <begin position="21"/>
        <end position="133"/>
    </location>
</feature>
<gene>
    <name evidence="3" type="ORF">NEMVEDRAFT_v1g83039</name>
</gene>
<dbReference type="InterPro" id="IPR001304">
    <property type="entry name" value="C-type_lectin-like"/>
</dbReference>
<dbReference type="GO" id="GO:0038187">
    <property type="term" value="F:pattern recognition receptor activity"/>
    <property type="evidence" value="ECO:0000318"/>
    <property type="project" value="GO_Central"/>
</dbReference>
<dbReference type="PROSITE" id="PS50041">
    <property type="entry name" value="C_TYPE_LECTIN_2"/>
    <property type="match status" value="1"/>
</dbReference>
<dbReference type="HOGENOM" id="CLU_049894_10_1_1"/>
<evidence type="ECO:0000259" key="2">
    <source>
        <dbReference type="PROSITE" id="PS50041"/>
    </source>
</evidence>
<dbReference type="Gene3D" id="3.10.100.10">
    <property type="entry name" value="Mannose-Binding Protein A, subunit A"/>
    <property type="match status" value="1"/>
</dbReference>
<dbReference type="GO" id="GO:0006955">
    <property type="term" value="P:immune response"/>
    <property type="evidence" value="ECO:0000318"/>
    <property type="project" value="GO_Central"/>
</dbReference>
<dbReference type="Proteomes" id="UP000001593">
    <property type="component" value="Unassembled WGS sequence"/>
</dbReference>
<reference evidence="3 4" key="1">
    <citation type="journal article" date="2007" name="Science">
        <title>Sea anemone genome reveals ancestral eumetazoan gene repertoire and genomic organization.</title>
        <authorList>
            <person name="Putnam N.H."/>
            <person name="Srivastava M."/>
            <person name="Hellsten U."/>
            <person name="Dirks B."/>
            <person name="Chapman J."/>
            <person name="Salamov A."/>
            <person name="Terry A."/>
            <person name="Shapiro H."/>
            <person name="Lindquist E."/>
            <person name="Kapitonov V.V."/>
            <person name="Jurka J."/>
            <person name="Genikhovich G."/>
            <person name="Grigoriev I.V."/>
            <person name="Lucas S.M."/>
            <person name="Steele R.E."/>
            <person name="Finnerty J.R."/>
            <person name="Technau U."/>
            <person name="Martindale M.Q."/>
            <person name="Rokhsar D.S."/>
        </authorList>
    </citation>
    <scope>NUCLEOTIDE SEQUENCE [LARGE SCALE GENOMIC DNA]</scope>
    <source>
        <strain evidence="4">CH2 X CH6</strain>
    </source>
</reference>
<keyword evidence="1" id="KW-1015">Disulfide bond</keyword>
<dbReference type="Pfam" id="PF00059">
    <property type="entry name" value="Lectin_C"/>
    <property type="match status" value="1"/>
</dbReference>
<dbReference type="InterPro" id="IPR050111">
    <property type="entry name" value="C-type_lectin/snaclec_domain"/>
</dbReference>
<evidence type="ECO:0000313" key="3">
    <source>
        <dbReference type="EMBL" id="EDO48559.1"/>
    </source>
</evidence>
<proteinExistence type="predicted"/>
<dbReference type="EMBL" id="DS469513">
    <property type="protein sequence ID" value="EDO48559.1"/>
    <property type="molecule type" value="Genomic_DNA"/>
</dbReference>
<dbReference type="SMART" id="SM00034">
    <property type="entry name" value="CLECT"/>
    <property type="match status" value="1"/>
</dbReference>
<organism evidence="3 4">
    <name type="scientific">Nematostella vectensis</name>
    <name type="common">Starlet sea anemone</name>
    <dbReference type="NCBI Taxonomy" id="45351"/>
    <lineage>
        <taxon>Eukaryota</taxon>
        <taxon>Metazoa</taxon>
        <taxon>Cnidaria</taxon>
        <taxon>Anthozoa</taxon>
        <taxon>Hexacorallia</taxon>
        <taxon>Actiniaria</taxon>
        <taxon>Edwardsiidae</taxon>
        <taxon>Nematostella</taxon>
    </lineage>
</organism>
<dbReference type="FunCoup" id="A7RIS3">
    <property type="interactions" value="15"/>
</dbReference>
<protein>
    <recommendedName>
        <fullName evidence="2">C-type lectin domain-containing protein</fullName>
    </recommendedName>
</protein>
<evidence type="ECO:0000256" key="1">
    <source>
        <dbReference type="ARBA" id="ARBA00023157"/>
    </source>
</evidence>
<dbReference type="InterPro" id="IPR016187">
    <property type="entry name" value="CTDL_fold"/>
</dbReference>
<dbReference type="eggNOG" id="KOG4297">
    <property type="taxonomic scope" value="Eukaryota"/>
</dbReference>
<dbReference type="PANTHER" id="PTHR22803">
    <property type="entry name" value="MANNOSE, PHOSPHOLIPASE, LECTIN RECEPTOR RELATED"/>
    <property type="match status" value="1"/>
</dbReference>
<dbReference type="InterPro" id="IPR018378">
    <property type="entry name" value="C-type_lectin_CS"/>
</dbReference>
<evidence type="ECO:0000313" key="4">
    <source>
        <dbReference type="Proteomes" id="UP000001593"/>
    </source>
</evidence>
<dbReference type="CDD" id="cd00037">
    <property type="entry name" value="CLECT"/>
    <property type="match status" value="1"/>
</dbReference>